<organism evidence="2 3">
    <name type="scientific">Folsomia candida</name>
    <name type="common">Springtail</name>
    <dbReference type="NCBI Taxonomy" id="158441"/>
    <lineage>
        <taxon>Eukaryota</taxon>
        <taxon>Metazoa</taxon>
        <taxon>Ecdysozoa</taxon>
        <taxon>Arthropoda</taxon>
        <taxon>Hexapoda</taxon>
        <taxon>Collembola</taxon>
        <taxon>Entomobryomorpha</taxon>
        <taxon>Isotomoidea</taxon>
        <taxon>Isotomidae</taxon>
        <taxon>Proisotominae</taxon>
        <taxon>Folsomia</taxon>
    </lineage>
</organism>
<proteinExistence type="predicted"/>
<accession>A0A226DJ60</accession>
<evidence type="ECO:0008006" key="4">
    <source>
        <dbReference type="Google" id="ProtNLM"/>
    </source>
</evidence>
<feature type="transmembrane region" description="Helical" evidence="1">
    <location>
        <begin position="256"/>
        <end position="275"/>
    </location>
</feature>
<protein>
    <recommendedName>
        <fullName evidence="4">Odorant receptor</fullName>
    </recommendedName>
</protein>
<sequence>MFTPKILHLIRTIVKVLECTKLFPFSWDDENNNLIVSSSKVTAIWTQFFCLHYPPYFLFTVYQLYNSLKYGCHGVMDNYWMVMMGVGHIICGEGVWGPYTKKREQVNFFQQVVSFDAKMKDLVIPQKSSNIIRKSEKFATLIIKANTIAAVTGPIFMNLVYILKPTAPQYIYHAYPDHSATCANWAFLVMEIYMKSINIIGAMLFQGWFLCSVLFELTVLSMLKKSSSPLHTKITYYKYLSFVNHLHNQCYPAGMLPLRVGIFGCMTITSSVILIRMIDRIHVFEQVIILQFLITMITVPFLFLSIAGKIVEDSLDLKESMGQENTGRNFKVNRKILKSLKPFGVKVGPIRAVNYNAFNAFVTNVISGLTTVLVSYPNLK</sequence>
<name>A0A226DJ60_FOLCA</name>
<dbReference type="AlphaFoldDB" id="A0A226DJ60"/>
<keyword evidence="3" id="KW-1185">Reference proteome</keyword>
<dbReference type="EMBL" id="LNIX01000018">
    <property type="protein sequence ID" value="OXA45239.1"/>
    <property type="molecule type" value="Genomic_DNA"/>
</dbReference>
<evidence type="ECO:0000256" key="1">
    <source>
        <dbReference type="SAM" id="Phobius"/>
    </source>
</evidence>
<reference evidence="2 3" key="1">
    <citation type="submission" date="2015-12" db="EMBL/GenBank/DDBJ databases">
        <title>The genome of Folsomia candida.</title>
        <authorList>
            <person name="Faddeeva A."/>
            <person name="Derks M.F."/>
            <person name="Anvar Y."/>
            <person name="Smit S."/>
            <person name="Van Straalen N."/>
            <person name="Roelofs D."/>
        </authorList>
    </citation>
    <scope>NUCLEOTIDE SEQUENCE [LARGE SCALE GENOMIC DNA]</scope>
    <source>
        <strain evidence="2 3">VU population</strain>
        <tissue evidence="2">Whole body</tissue>
    </source>
</reference>
<feature type="transmembrane region" description="Helical" evidence="1">
    <location>
        <begin position="357"/>
        <end position="376"/>
    </location>
</feature>
<feature type="transmembrane region" description="Helical" evidence="1">
    <location>
        <begin position="287"/>
        <end position="311"/>
    </location>
</feature>
<keyword evidence="1" id="KW-0472">Membrane</keyword>
<feature type="transmembrane region" description="Helical" evidence="1">
    <location>
        <begin position="199"/>
        <end position="223"/>
    </location>
</feature>
<keyword evidence="1" id="KW-0812">Transmembrane</keyword>
<comment type="caution">
    <text evidence="2">The sequence shown here is derived from an EMBL/GenBank/DDBJ whole genome shotgun (WGS) entry which is preliminary data.</text>
</comment>
<evidence type="ECO:0000313" key="2">
    <source>
        <dbReference type="EMBL" id="OXA45239.1"/>
    </source>
</evidence>
<keyword evidence="1" id="KW-1133">Transmembrane helix</keyword>
<dbReference type="Proteomes" id="UP000198287">
    <property type="component" value="Unassembled WGS sequence"/>
</dbReference>
<evidence type="ECO:0000313" key="3">
    <source>
        <dbReference type="Proteomes" id="UP000198287"/>
    </source>
</evidence>
<gene>
    <name evidence="2" type="ORF">Fcan01_19927</name>
</gene>